<comment type="subcellular location">
    <subcellularLocation>
        <location evidence="4">Cytoplasm</location>
    </subcellularLocation>
</comment>
<feature type="domain" description="Zinc finger DksA/TraR C4-type" evidence="7">
    <location>
        <begin position="119"/>
        <end position="154"/>
    </location>
</feature>
<dbReference type="Proteomes" id="UP000295443">
    <property type="component" value="Unassembled WGS sequence"/>
</dbReference>
<evidence type="ECO:0000256" key="6">
    <source>
        <dbReference type="SAM" id="MobiDB-lite"/>
    </source>
</evidence>
<dbReference type="GO" id="GO:0008270">
    <property type="term" value="F:zinc ion binding"/>
    <property type="evidence" value="ECO:0007669"/>
    <property type="project" value="UniProtKB-UniRule"/>
</dbReference>
<dbReference type="InterPro" id="IPR012784">
    <property type="entry name" value="DksA_RNA_pol-bd"/>
</dbReference>
<dbReference type="Pfam" id="PF21157">
    <property type="entry name" value="DksA_N"/>
    <property type="match status" value="1"/>
</dbReference>
<comment type="function">
    <text evidence="4">Transcription factor that acts by binding directly to the RNA polymerase (RNAP). Required for negative regulation of rRNA expression and positive regulation of several amino acid biosynthesis promoters.</text>
</comment>
<proteinExistence type="inferred from homology"/>
<evidence type="ECO:0000256" key="1">
    <source>
        <dbReference type="ARBA" id="ARBA00022723"/>
    </source>
</evidence>
<dbReference type="EMBL" id="SJZB01000033">
    <property type="protein sequence ID" value="TCJ14781.1"/>
    <property type="molecule type" value="Genomic_DNA"/>
</dbReference>
<dbReference type="InterPro" id="IPR037187">
    <property type="entry name" value="DnaK_N"/>
</dbReference>
<dbReference type="OrthoDB" id="9803742at2"/>
<keyword evidence="10" id="KW-1185">Reference proteome</keyword>
<dbReference type="Pfam" id="PF01258">
    <property type="entry name" value="zf-dskA_traR"/>
    <property type="match status" value="1"/>
</dbReference>
<evidence type="ECO:0000313" key="9">
    <source>
        <dbReference type="EMBL" id="TCJ14781.1"/>
    </source>
</evidence>
<sequence>MPATSKTATPAKKPATKKTATSKAPAGLLAEAELLKMPEKDYMNAAQLEFFRHRLVTMKEEILVNARETGEHLKENEVFADPNDRATVEEENMLEQRVRDRERKLLKKIDSALRRIESGDYGFCLETGDPIGIPRLLARPTAELSIEAQEKHERLEKLFAD</sequence>
<keyword evidence="1 4" id="KW-0479">Metal-binding</keyword>
<evidence type="ECO:0000256" key="3">
    <source>
        <dbReference type="ARBA" id="ARBA00022833"/>
    </source>
</evidence>
<keyword evidence="3 4" id="KW-0862">Zinc</keyword>
<dbReference type="SUPFAM" id="SSF57716">
    <property type="entry name" value="Glucocorticoid receptor-like (DNA-binding domain)"/>
    <property type="match status" value="1"/>
</dbReference>
<dbReference type="GO" id="GO:0010468">
    <property type="term" value="P:regulation of gene expression"/>
    <property type="evidence" value="ECO:0007669"/>
    <property type="project" value="UniProtKB-UniRule"/>
</dbReference>
<dbReference type="HAMAP" id="MF_00926">
    <property type="entry name" value="DksA"/>
    <property type="match status" value="1"/>
</dbReference>
<comment type="similarity">
    <text evidence="4">Belongs to the DksA family.</text>
</comment>
<dbReference type="GO" id="GO:0005737">
    <property type="term" value="C:cytoplasm"/>
    <property type="evidence" value="ECO:0007669"/>
    <property type="project" value="UniProtKB-SubCell"/>
</dbReference>
<comment type="subunit">
    <text evidence="4">Interacts directly with the RNA polymerase.</text>
</comment>
<evidence type="ECO:0000256" key="4">
    <source>
        <dbReference type="HAMAP-Rule" id="MF_00926"/>
    </source>
</evidence>
<name>A0A4R1BCJ9_9PROT</name>
<evidence type="ECO:0000259" key="8">
    <source>
        <dbReference type="Pfam" id="PF21157"/>
    </source>
</evidence>
<reference evidence="9 10" key="1">
    <citation type="submission" date="2019-03" db="EMBL/GenBank/DDBJ databases">
        <title>Genome sequence of Thiobacillaceae bacterium LSR1, a sulfur-oxidizing bacterium isolated from freshwater sediment.</title>
        <authorList>
            <person name="Li S."/>
        </authorList>
    </citation>
    <scope>NUCLEOTIDE SEQUENCE [LARGE SCALE GENOMIC DNA]</scope>
    <source>
        <strain evidence="9 10">LSR1</strain>
    </source>
</reference>
<dbReference type="NCBIfam" id="TIGR02420">
    <property type="entry name" value="dksA"/>
    <property type="match status" value="1"/>
</dbReference>
<evidence type="ECO:0000256" key="2">
    <source>
        <dbReference type="ARBA" id="ARBA00022771"/>
    </source>
</evidence>
<evidence type="ECO:0000313" key="10">
    <source>
        <dbReference type="Proteomes" id="UP000295443"/>
    </source>
</evidence>
<dbReference type="InterPro" id="IPR000962">
    <property type="entry name" value="Znf_DskA_TraR"/>
</dbReference>
<protein>
    <recommendedName>
        <fullName evidence="4">RNA polymerase-binding transcription factor DksA</fullName>
    </recommendedName>
</protein>
<dbReference type="Gene3D" id="1.20.120.910">
    <property type="entry name" value="DksA, coiled-coil domain"/>
    <property type="match status" value="1"/>
</dbReference>
<comment type="caution">
    <text evidence="4">Lacks conserved residue(s) required for the propagation of feature annotation.</text>
</comment>
<dbReference type="AlphaFoldDB" id="A0A4R1BCJ9"/>
<dbReference type="PANTHER" id="PTHR33823">
    <property type="entry name" value="RNA POLYMERASE-BINDING TRANSCRIPTION FACTOR DKSA-RELATED"/>
    <property type="match status" value="1"/>
</dbReference>
<keyword evidence="2 4" id="KW-0863">Zinc-finger</keyword>
<dbReference type="InterPro" id="IPR048489">
    <property type="entry name" value="DksA_N"/>
</dbReference>
<accession>A0A4R1BCJ9</accession>
<dbReference type="SUPFAM" id="SSF109635">
    <property type="entry name" value="DnaK suppressor protein DksA, alpha-hairpin domain"/>
    <property type="match status" value="1"/>
</dbReference>
<feature type="region of interest" description="Disordered" evidence="6">
    <location>
        <begin position="1"/>
        <end position="26"/>
    </location>
</feature>
<keyword evidence="4" id="KW-0963">Cytoplasm</keyword>
<feature type="zinc finger region" description="dksA C4-type" evidence="5">
    <location>
        <begin position="124"/>
        <end position="148"/>
    </location>
</feature>
<comment type="caution">
    <text evidence="9">The sequence shown here is derived from an EMBL/GenBank/DDBJ whole genome shotgun (WGS) entry which is preliminary data.</text>
</comment>
<feature type="domain" description="DnaK suppressor protein DksA N-terminal" evidence="8">
    <location>
        <begin position="47"/>
        <end position="116"/>
    </location>
</feature>
<evidence type="ECO:0000259" key="7">
    <source>
        <dbReference type="Pfam" id="PF01258"/>
    </source>
</evidence>
<dbReference type="PANTHER" id="PTHR33823:SF2">
    <property type="entry name" value="RNA POLYMERASE-BINDING TRANSCRIPTION FACTOR DKSA"/>
    <property type="match status" value="1"/>
</dbReference>
<evidence type="ECO:0000256" key="5">
    <source>
        <dbReference type="PROSITE-ProRule" id="PRU00510"/>
    </source>
</evidence>
<gene>
    <name evidence="4 9" type="primary">dksA</name>
    <name evidence="9" type="ORF">EZJ19_09050</name>
</gene>
<organism evidence="9 10">
    <name type="scientific">Parasulfuritortus cantonensis</name>
    <dbReference type="NCBI Taxonomy" id="2528202"/>
    <lineage>
        <taxon>Bacteria</taxon>
        <taxon>Pseudomonadati</taxon>
        <taxon>Pseudomonadota</taxon>
        <taxon>Betaproteobacteria</taxon>
        <taxon>Nitrosomonadales</taxon>
        <taxon>Thiobacillaceae</taxon>
        <taxon>Parasulfuritortus</taxon>
    </lineage>
</organism>
<dbReference type="PROSITE" id="PS51128">
    <property type="entry name" value="ZF_DKSA_2"/>
    <property type="match status" value="1"/>
</dbReference>